<dbReference type="CDD" id="cd00167">
    <property type="entry name" value="SANT"/>
    <property type="match status" value="2"/>
</dbReference>
<dbReference type="InterPro" id="IPR044676">
    <property type="entry name" value="EOBI/EOBII-like_plant"/>
</dbReference>
<keyword evidence="3" id="KW-0805">Transcription regulation</keyword>
<evidence type="ECO:0000259" key="8">
    <source>
        <dbReference type="PROSITE" id="PS50090"/>
    </source>
</evidence>
<dbReference type="InterPro" id="IPR009057">
    <property type="entry name" value="Homeodomain-like_sf"/>
</dbReference>
<organism evidence="10 11">
    <name type="scientific">Dillenia turbinata</name>
    <dbReference type="NCBI Taxonomy" id="194707"/>
    <lineage>
        <taxon>Eukaryota</taxon>
        <taxon>Viridiplantae</taxon>
        <taxon>Streptophyta</taxon>
        <taxon>Embryophyta</taxon>
        <taxon>Tracheophyta</taxon>
        <taxon>Spermatophyta</taxon>
        <taxon>Magnoliopsida</taxon>
        <taxon>eudicotyledons</taxon>
        <taxon>Gunneridae</taxon>
        <taxon>Pentapetalae</taxon>
        <taxon>Dilleniales</taxon>
        <taxon>Dilleniaceae</taxon>
        <taxon>Dillenia</taxon>
    </lineage>
</organism>
<comment type="caution">
    <text evidence="10">The sequence shown here is derived from an EMBL/GenBank/DDBJ whole genome shotgun (WGS) entry which is preliminary data.</text>
</comment>
<gene>
    <name evidence="10" type="ORF">RJ641_006659</name>
</gene>
<feature type="domain" description="Myb-like" evidence="8">
    <location>
        <begin position="11"/>
        <end position="63"/>
    </location>
</feature>
<dbReference type="Proteomes" id="UP001370490">
    <property type="component" value="Unassembled WGS sequence"/>
</dbReference>
<evidence type="ECO:0000313" key="11">
    <source>
        <dbReference type="Proteomes" id="UP001370490"/>
    </source>
</evidence>
<dbReference type="FunFam" id="1.10.10.60:FF:000517">
    <property type="entry name" value="MYB-related transcription factor"/>
    <property type="match status" value="1"/>
</dbReference>
<dbReference type="SMART" id="SM00717">
    <property type="entry name" value="SANT"/>
    <property type="match status" value="2"/>
</dbReference>
<keyword evidence="6" id="KW-0539">Nucleus</keyword>
<evidence type="ECO:0000256" key="3">
    <source>
        <dbReference type="ARBA" id="ARBA00023015"/>
    </source>
</evidence>
<dbReference type="GO" id="GO:0005634">
    <property type="term" value="C:nucleus"/>
    <property type="evidence" value="ECO:0007669"/>
    <property type="project" value="UniProtKB-SubCell"/>
</dbReference>
<feature type="domain" description="HTH myb-type" evidence="9">
    <location>
        <begin position="68"/>
        <end position="118"/>
    </location>
</feature>
<evidence type="ECO:0000259" key="9">
    <source>
        <dbReference type="PROSITE" id="PS51294"/>
    </source>
</evidence>
<feature type="compositionally biased region" description="Low complexity" evidence="7">
    <location>
        <begin position="150"/>
        <end position="159"/>
    </location>
</feature>
<keyword evidence="5" id="KW-0804">Transcription</keyword>
<keyword evidence="11" id="KW-1185">Reference proteome</keyword>
<feature type="domain" description="HTH myb-type" evidence="9">
    <location>
        <begin position="15"/>
        <end position="67"/>
    </location>
</feature>
<dbReference type="InterPro" id="IPR017930">
    <property type="entry name" value="Myb_dom"/>
</dbReference>
<name>A0AAN8ZC17_9MAGN</name>
<dbReference type="PANTHER" id="PTHR45675">
    <property type="entry name" value="MYB TRANSCRIPTION FACTOR-RELATED-RELATED"/>
    <property type="match status" value="1"/>
</dbReference>
<dbReference type="EMBL" id="JBAMMX010000014">
    <property type="protein sequence ID" value="KAK6928068.1"/>
    <property type="molecule type" value="Genomic_DNA"/>
</dbReference>
<protein>
    <submittedName>
        <fullName evidence="10">SANT/Myb domain</fullName>
    </submittedName>
</protein>
<dbReference type="AlphaFoldDB" id="A0AAN8ZC17"/>
<accession>A0AAN8ZC17</accession>
<feature type="region of interest" description="Disordered" evidence="7">
    <location>
        <begin position="114"/>
        <end position="159"/>
    </location>
</feature>
<evidence type="ECO:0000256" key="6">
    <source>
        <dbReference type="ARBA" id="ARBA00023242"/>
    </source>
</evidence>
<dbReference type="GO" id="GO:0043565">
    <property type="term" value="F:sequence-specific DNA binding"/>
    <property type="evidence" value="ECO:0007669"/>
    <property type="project" value="InterPro"/>
</dbReference>
<dbReference type="InterPro" id="IPR001005">
    <property type="entry name" value="SANT/Myb"/>
</dbReference>
<comment type="subcellular location">
    <subcellularLocation>
        <location evidence="1">Nucleus</location>
    </subcellularLocation>
</comment>
<feature type="domain" description="Myb-like" evidence="8">
    <location>
        <begin position="64"/>
        <end position="114"/>
    </location>
</feature>
<evidence type="ECO:0000256" key="2">
    <source>
        <dbReference type="ARBA" id="ARBA00022737"/>
    </source>
</evidence>
<dbReference type="PANTHER" id="PTHR45675:SF17">
    <property type="entry name" value="MYB TRANSCRIPTION FACTOR"/>
    <property type="match status" value="1"/>
</dbReference>
<dbReference type="GO" id="GO:0003700">
    <property type="term" value="F:DNA-binding transcription factor activity"/>
    <property type="evidence" value="ECO:0007669"/>
    <property type="project" value="InterPro"/>
</dbReference>
<keyword evidence="4" id="KW-0238">DNA-binding</keyword>
<reference evidence="10 11" key="1">
    <citation type="submission" date="2023-12" db="EMBL/GenBank/DDBJ databases">
        <title>A high-quality genome assembly for Dillenia turbinata (Dilleniales).</title>
        <authorList>
            <person name="Chanderbali A."/>
        </authorList>
    </citation>
    <scope>NUCLEOTIDE SEQUENCE [LARGE SCALE GENOMIC DNA]</scope>
    <source>
        <strain evidence="10">LSX21</strain>
        <tissue evidence="10">Leaf</tissue>
    </source>
</reference>
<feature type="non-terminal residue" evidence="10">
    <location>
        <position position="1"/>
    </location>
</feature>
<evidence type="ECO:0000256" key="1">
    <source>
        <dbReference type="ARBA" id="ARBA00004123"/>
    </source>
</evidence>
<dbReference type="FunFam" id="1.10.10.60:FF:000011">
    <property type="entry name" value="Myb transcription factor"/>
    <property type="match status" value="1"/>
</dbReference>
<dbReference type="Pfam" id="PF00249">
    <property type="entry name" value="Myb_DNA-binding"/>
    <property type="match status" value="2"/>
</dbReference>
<evidence type="ECO:0000256" key="5">
    <source>
        <dbReference type="ARBA" id="ARBA00023163"/>
    </source>
</evidence>
<proteinExistence type="predicted"/>
<evidence type="ECO:0000256" key="7">
    <source>
        <dbReference type="SAM" id="MobiDB-lite"/>
    </source>
</evidence>
<dbReference type="PROSITE" id="PS51294">
    <property type="entry name" value="HTH_MYB"/>
    <property type="match status" value="2"/>
</dbReference>
<dbReference type="PROSITE" id="PS50090">
    <property type="entry name" value="MYB_LIKE"/>
    <property type="match status" value="2"/>
</dbReference>
<dbReference type="SUPFAM" id="SSF46689">
    <property type="entry name" value="Homeodomain-like"/>
    <property type="match status" value="1"/>
</dbReference>
<dbReference type="Gene3D" id="1.10.10.60">
    <property type="entry name" value="Homeodomain-like"/>
    <property type="match status" value="2"/>
</dbReference>
<sequence>SLRKMGWRVEEQGWRKGPWTPEEDRLLSEYVKLHGEGRWSSVSRCTGLNRSGKSCRLRWVNYLRPGLKRGQLTPQEEGIIIELHALWGNKWSTIARYLPGRTDNEIKNYWRTHFKKKDNSQKQQKRKAQIVKVEQKSQPQHRHEKEESLSTETSEEGYTSYEAQAANQQNCPVVYMYPPMEDQCLPIAYQDIASWAEPNMEEELWDGLWNLDDSNRGTPNPPCENGKMALQNQVGGFSWGGDTYNIYVMLDNYLPLLNIPEILAYSISIRNSNPVLTPHSSSAIEVEKPIIP</sequence>
<evidence type="ECO:0000256" key="4">
    <source>
        <dbReference type="ARBA" id="ARBA00023125"/>
    </source>
</evidence>
<evidence type="ECO:0000313" key="10">
    <source>
        <dbReference type="EMBL" id="KAK6928068.1"/>
    </source>
</evidence>
<keyword evidence="2" id="KW-0677">Repeat</keyword>